<dbReference type="SMART" id="SM00765">
    <property type="entry name" value="MANEC"/>
    <property type="match status" value="1"/>
</dbReference>
<feature type="signal peptide" evidence="8">
    <location>
        <begin position="1"/>
        <end position="20"/>
    </location>
</feature>
<evidence type="ECO:0000256" key="7">
    <source>
        <dbReference type="SAM" id="MobiDB-lite"/>
    </source>
</evidence>
<evidence type="ECO:0000259" key="9">
    <source>
        <dbReference type="PROSITE" id="PS50948"/>
    </source>
</evidence>
<dbReference type="InterPro" id="IPR003609">
    <property type="entry name" value="Pan_app"/>
</dbReference>
<gene>
    <name evidence="11" type="ORF">D910_04189</name>
</gene>
<dbReference type="PROSITE" id="PS50948">
    <property type="entry name" value="PAN"/>
    <property type="match status" value="1"/>
</dbReference>
<dbReference type="Gene3D" id="3.50.4.10">
    <property type="entry name" value="Hepatocyte Growth Factor"/>
    <property type="match status" value="1"/>
</dbReference>
<evidence type="ECO:0000256" key="4">
    <source>
        <dbReference type="ARBA" id="ARBA00022989"/>
    </source>
</evidence>
<dbReference type="Pfam" id="PF07502">
    <property type="entry name" value="MANEC"/>
    <property type="match status" value="1"/>
</dbReference>
<accession>U4U368</accession>
<evidence type="ECO:0000259" key="10">
    <source>
        <dbReference type="PROSITE" id="PS50986"/>
    </source>
</evidence>
<organism evidence="11 12">
    <name type="scientific">Dendroctonus ponderosae</name>
    <name type="common">Mountain pine beetle</name>
    <dbReference type="NCBI Taxonomy" id="77166"/>
    <lineage>
        <taxon>Eukaryota</taxon>
        <taxon>Metazoa</taxon>
        <taxon>Ecdysozoa</taxon>
        <taxon>Arthropoda</taxon>
        <taxon>Hexapoda</taxon>
        <taxon>Insecta</taxon>
        <taxon>Pterygota</taxon>
        <taxon>Neoptera</taxon>
        <taxon>Endopterygota</taxon>
        <taxon>Coleoptera</taxon>
        <taxon>Polyphaga</taxon>
        <taxon>Cucujiformia</taxon>
        <taxon>Curculionidae</taxon>
        <taxon>Scolytinae</taxon>
        <taxon>Dendroctonus</taxon>
    </lineage>
</organism>
<evidence type="ECO:0000313" key="11">
    <source>
        <dbReference type="EMBL" id="ERL86783.1"/>
    </source>
</evidence>
<sequence>MAPYTWSMGLLLWLAVSVRPQEVLPAGAPKTSDIDLQTCIANFNVHKDKIIRTHDSQNMGARYLNEADLGSREECLRLCCETDDCDVFVFQQSAGNCYLFQCGPPEDFKCKFTQHVNYSSAVLAISRRGADLENQIKLTKHVQELAKLRAKPDLEAPRPSTTPPPPLVAQETEQAHLDGETK</sequence>
<keyword evidence="5" id="KW-0472">Membrane</keyword>
<evidence type="ECO:0008006" key="13">
    <source>
        <dbReference type="Google" id="ProtNLM"/>
    </source>
</evidence>
<dbReference type="InterPro" id="IPR013980">
    <property type="entry name" value="MANSC_dom"/>
</dbReference>
<reference evidence="11 12" key="1">
    <citation type="journal article" date="2013" name="Genome Biol.">
        <title>Draft genome of the mountain pine beetle, Dendroctonus ponderosae Hopkins, a major forest pest.</title>
        <authorList>
            <person name="Keeling C.I."/>
            <person name="Yuen M.M."/>
            <person name="Liao N.Y."/>
            <person name="Docking T.R."/>
            <person name="Chan S.K."/>
            <person name="Taylor G.A."/>
            <person name="Palmquist D.L."/>
            <person name="Jackman S.D."/>
            <person name="Nguyen A."/>
            <person name="Li M."/>
            <person name="Henderson H."/>
            <person name="Janes J.K."/>
            <person name="Zhao Y."/>
            <person name="Pandoh P."/>
            <person name="Moore R."/>
            <person name="Sperling F.A."/>
            <person name="Huber D.P."/>
            <person name="Birol I."/>
            <person name="Jones S.J."/>
            <person name="Bohlmann J."/>
        </authorList>
    </citation>
    <scope>NUCLEOTIDE SEQUENCE</scope>
</reference>
<evidence type="ECO:0000256" key="6">
    <source>
        <dbReference type="ARBA" id="ARBA00023180"/>
    </source>
</evidence>
<dbReference type="PANTHER" id="PTHR46876">
    <property type="entry name" value="LOW-DENSITY LIPOPROTEIN RECEPTOR-RELATED PROTEIN 11"/>
    <property type="match status" value="1"/>
</dbReference>
<feature type="domain" description="MANSC" evidence="10">
    <location>
        <begin position="45"/>
        <end position="121"/>
    </location>
</feature>
<keyword evidence="2" id="KW-0812">Transmembrane</keyword>
<dbReference type="InterPro" id="IPR011106">
    <property type="entry name" value="MANSC_N"/>
</dbReference>
<keyword evidence="4" id="KW-1133">Transmembrane helix</keyword>
<name>U4U368_DENPD</name>
<feature type="chain" id="PRO_5004655886" description="MANSC domain-containing protein" evidence="8">
    <location>
        <begin position="21"/>
        <end position="182"/>
    </location>
</feature>
<feature type="region of interest" description="Disordered" evidence="7">
    <location>
        <begin position="149"/>
        <end position="182"/>
    </location>
</feature>
<feature type="compositionally biased region" description="Basic and acidic residues" evidence="7">
    <location>
        <begin position="173"/>
        <end position="182"/>
    </location>
</feature>
<dbReference type="GO" id="GO:0016020">
    <property type="term" value="C:membrane"/>
    <property type="evidence" value="ECO:0007669"/>
    <property type="project" value="UniProtKB-SubCell"/>
</dbReference>
<proteinExistence type="predicted"/>
<keyword evidence="3 8" id="KW-0732">Signal</keyword>
<dbReference type="EMBL" id="KB631865">
    <property type="protein sequence ID" value="ERL86783.1"/>
    <property type="molecule type" value="Genomic_DNA"/>
</dbReference>
<evidence type="ECO:0000256" key="3">
    <source>
        <dbReference type="ARBA" id="ARBA00022729"/>
    </source>
</evidence>
<evidence type="ECO:0000256" key="8">
    <source>
        <dbReference type="SAM" id="SignalP"/>
    </source>
</evidence>
<dbReference type="AlphaFoldDB" id="U4U368"/>
<dbReference type="PANTHER" id="PTHR46876:SF1">
    <property type="entry name" value="LOW-DENSITY LIPOPROTEIN RECEPTOR-RELATED PROTEIN 11"/>
    <property type="match status" value="1"/>
</dbReference>
<comment type="subcellular location">
    <subcellularLocation>
        <location evidence="1">Membrane</location>
        <topology evidence="1">Single-pass type I membrane protein</topology>
    </subcellularLocation>
</comment>
<evidence type="ECO:0000256" key="1">
    <source>
        <dbReference type="ARBA" id="ARBA00004479"/>
    </source>
</evidence>
<protein>
    <recommendedName>
        <fullName evidence="13">MANSC domain-containing protein</fullName>
    </recommendedName>
</protein>
<evidence type="ECO:0000256" key="2">
    <source>
        <dbReference type="ARBA" id="ARBA00022692"/>
    </source>
</evidence>
<dbReference type="PROSITE" id="PS50986">
    <property type="entry name" value="MANSC"/>
    <property type="match status" value="1"/>
</dbReference>
<evidence type="ECO:0000256" key="5">
    <source>
        <dbReference type="ARBA" id="ARBA00023136"/>
    </source>
</evidence>
<keyword evidence="6" id="KW-0325">Glycoprotein</keyword>
<evidence type="ECO:0000313" key="12">
    <source>
        <dbReference type="Proteomes" id="UP000030742"/>
    </source>
</evidence>
<feature type="domain" description="Apple" evidence="9">
    <location>
        <begin position="39"/>
        <end position="123"/>
    </location>
</feature>
<dbReference type="Proteomes" id="UP000030742">
    <property type="component" value="Unassembled WGS sequence"/>
</dbReference>